<comment type="subcellular location">
    <subcellularLocation>
        <location evidence="1">Cell membrane</location>
        <topology evidence="1">Lipid-anchor</topology>
        <topology evidence="1">GPI-anchor</topology>
    </subcellularLocation>
</comment>
<evidence type="ECO:0000256" key="6">
    <source>
        <dbReference type="ARBA" id="ARBA00023288"/>
    </source>
</evidence>
<dbReference type="GO" id="GO:0005886">
    <property type="term" value="C:plasma membrane"/>
    <property type="evidence" value="ECO:0007669"/>
    <property type="project" value="UniProtKB-SubCell"/>
</dbReference>
<evidence type="ECO:0000256" key="5">
    <source>
        <dbReference type="ARBA" id="ARBA00023180"/>
    </source>
</evidence>
<dbReference type="Gene3D" id="1.10.470.10">
    <property type="entry name" value="Variant Surface Glycoprotein, subunit A, domain 2"/>
    <property type="match status" value="1"/>
</dbReference>
<dbReference type="VEuPathDB" id="TriTrypDB:Tb427_000532300"/>
<dbReference type="Pfam" id="PF00913">
    <property type="entry name" value="Trypan_glycop"/>
    <property type="match status" value="1"/>
</dbReference>
<keyword evidence="2" id="KW-1003">Cell membrane</keyword>
<keyword evidence="6" id="KW-0449">Lipoprotein</keyword>
<protein>
    <submittedName>
        <fullName evidence="8">Variant surface glycoprotein 1125.2977</fullName>
    </submittedName>
</protein>
<dbReference type="SUPFAM" id="SSF58087">
    <property type="entry name" value="Variant surface glycoprotein (N-terminal domain)"/>
    <property type="match status" value="1"/>
</dbReference>
<dbReference type="GO" id="GO:0098552">
    <property type="term" value="C:side of membrane"/>
    <property type="evidence" value="ECO:0007669"/>
    <property type="project" value="UniProtKB-KW"/>
</dbReference>
<evidence type="ECO:0000313" key="8">
    <source>
        <dbReference type="EMBL" id="APD74377.1"/>
    </source>
</evidence>
<dbReference type="Gene3D" id="3.90.150.10">
    <property type="entry name" value="Variant Surface Glycoprotein, subunit A domain 1"/>
    <property type="match status" value="1"/>
</dbReference>
<sequence>MSQRPLKIKRNGTRTSKYFDHAAVQKATEAEMPDRHVTPVLTAVTTAVLLSLTDKGEPAAQKNLKRATWQTMCSTSTQLGNIANKAAKIVETTAQNLDLVIKQRLKMRIYATSNVSAEQLVRATLLEAFYADWQTAYGTNLGGKTQKNILQATRDSGYLKGRIDELLYIGAQIKDQERTTEVFPEGAETGPSGLKIKEGGTDHCDFTLPNLDTTKIDVTAITSQGIAGMPNDRGNGNSNLQHTEACVLLAQTSSTLSGAGNPQCDIQFAAG</sequence>
<feature type="domain" description="Trypanosome variant surface glycoprotein A-type N-terminal" evidence="7">
    <location>
        <begin position="47"/>
        <end position="271"/>
    </location>
</feature>
<name>A0A1J0R942_9TRYP</name>
<keyword evidence="4" id="KW-0472">Membrane</keyword>
<keyword evidence="5" id="KW-0325">Glycoprotein</keyword>
<dbReference type="AlphaFoldDB" id="A0A1J0R942"/>
<evidence type="ECO:0000256" key="1">
    <source>
        <dbReference type="ARBA" id="ARBA00004609"/>
    </source>
</evidence>
<dbReference type="EMBL" id="KX700421">
    <property type="protein sequence ID" value="APD74377.1"/>
    <property type="molecule type" value="Genomic_DNA"/>
</dbReference>
<keyword evidence="3" id="KW-0336">GPI-anchor</keyword>
<dbReference type="GO" id="GO:0042783">
    <property type="term" value="P:symbiont-mediated evasion of host immune response"/>
    <property type="evidence" value="ECO:0007669"/>
    <property type="project" value="InterPro"/>
</dbReference>
<evidence type="ECO:0000256" key="3">
    <source>
        <dbReference type="ARBA" id="ARBA00022622"/>
    </source>
</evidence>
<reference evidence="8" key="1">
    <citation type="submission" date="2016-08" db="EMBL/GenBank/DDBJ databases">
        <title>VSG repertoire of Trypanosoma brucei EATRO 1125.</title>
        <authorList>
            <person name="Cross G.A."/>
        </authorList>
    </citation>
    <scope>NUCLEOTIDE SEQUENCE</scope>
    <source>
        <strain evidence="8">EATRO 1125</strain>
    </source>
</reference>
<accession>A0A1J0R942</accession>
<evidence type="ECO:0000256" key="4">
    <source>
        <dbReference type="ARBA" id="ARBA00023136"/>
    </source>
</evidence>
<evidence type="ECO:0000256" key="2">
    <source>
        <dbReference type="ARBA" id="ARBA00022475"/>
    </source>
</evidence>
<organism evidence="8">
    <name type="scientific">Trypanosoma brucei</name>
    <dbReference type="NCBI Taxonomy" id="5691"/>
    <lineage>
        <taxon>Eukaryota</taxon>
        <taxon>Discoba</taxon>
        <taxon>Euglenozoa</taxon>
        <taxon>Kinetoplastea</taxon>
        <taxon>Metakinetoplastina</taxon>
        <taxon>Trypanosomatida</taxon>
        <taxon>Trypanosomatidae</taxon>
        <taxon>Trypanosoma</taxon>
    </lineage>
</organism>
<proteinExistence type="predicted"/>
<evidence type="ECO:0000259" key="7">
    <source>
        <dbReference type="Pfam" id="PF00913"/>
    </source>
</evidence>
<dbReference type="InterPro" id="IPR001812">
    <property type="entry name" value="Trypano_VSG_A_N_dom"/>
</dbReference>